<sequence>MRVVVYPHSMELGGSQLNAIQLAAAVRDRGHEVVVLSEPGELVPLVAEQGLEHVEIPLRRKRPDRRVVSAVSRLVRSRGIDVVHGYEWPPAFEALYGVGIRRTAAPIATVMSMSVVPFFPRSIPLIVGTEQIRQEAVAAGHHRVTLLEPPVDTDGDSPEVSDGGFRARHGLTDAPLVVAVSRLVADLKLPGLLAACDAVAELDDAQLVIVGDGPAREEIAERAEKANARAGRRAVVLTGQLADPRPAYAAADIAVGMGGSALRALSFGKPLVVLGLDGFSELVTRESLPRFLSGGWWGFGGDGVPSLTASLRRLVESPGLRAELGEFGRKLVVDRFSLRRAAELQEQEYEIAARLSGTDLLDVVRSTVGLATYKVRRKLSRLRGRVAVDDANAAATARR</sequence>
<proteinExistence type="predicted"/>
<dbReference type="Pfam" id="PF13692">
    <property type="entry name" value="Glyco_trans_1_4"/>
    <property type="match status" value="1"/>
</dbReference>
<protein>
    <submittedName>
        <fullName evidence="1">Group 1 glycosyl transferase</fullName>
    </submittedName>
</protein>
<evidence type="ECO:0000313" key="1">
    <source>
        <dbReference type="EMBL" id="ANZ43596.1"/>
    </source>
</evidence>
<dbReference type="STRING" id="1586287.BBK82_46460"/>
<dbReference type="GO" id="GO:0016758">
    <property type="term" value="F:hexosyltransferase activity"/>
    <property type="evidence" value="ECO:0007669"/>
    <property type="project" value="TreeGrafter"/>
</dbReference>
<keyword evidence="1" id="KW-0808">Transferase</keyword>
<accession>A0A1B2I0V7</accession>
<organism evidence="1 2">
    <name type="scientific">Lentzea guizhouensis</name>
    <dbReference type="NCBI Taxonomy" id="1586287"/>
    <lineage>
        <taxon>Bacteria</taxon>
        <taxon>Bacillati</taxon>
        <taxon>Actinomycetota</taxon>
        <taxon>Actinomycetes</taxon>
        <taxon>Pseudonocardiales</taxon>
        <taxon>Pseudonocardiaceae</taxon>
        <taxon>Lentzea</taxon>
    </lineage>
</organism>
<dbReference type="EMBL" id="CP016793">
    <property type="protein sequence ID" value="ANZ43596.1"/>
    <property type="molecule type" value="Genomic_DNA"/>
</dbReference>
<dbReference type="PANTHER" id="PTHR45947:SF3">
    <property type="entry name" value="SULFOQUINOVOSYL TRANSFERASE SQD2"/>
    <property type="match status" value="1"/>
</dbReference>
<dbReference type="AlphaFoldDB" id="A0A1B2I0V7"/>
<dbReference type="CDD" id="cd03801">
    <property type="entry name" value="GT4_PimA-like"/>
    <property type="match status" value="1"/>
</dbReference>
<dbReference type="InterPro" id="IPR050194">
    <property type="entry name" value="Glycosyltransferase_grp1"/>
</dbReference>
<gene>
    <name evidence="1" type="ORF">BBK82_46460</name>
</gene>
<dbReference type="OrthoDB" id="3861448at2"/>
<dbReference type="Gene3D" id="3.40.50.2000">
    <property type="entry name" value="Glycogen Phosphorylase B"/>
    <property type="match status" value="2"/>
</dbReference>
<dbReference type="SUPFAM" id="SSF53756">
    <property type="entry name" value="UDP-Glycosyltransferase/glycogen phosphorylase"/>
    <property type="match status" value="1"/>
</dbReference>
<dbReference type="Proteomes" id="UP000093053">
    <property type="component" value="Chromosome"/>
</dbReference>
<dbReference type="PANTHER" id="PTHR45947">
    <property type="entry name" value="SULFOQUINOVOSYL TRANSFERASE SQD2"/>
    <property type="match status" value="1"/>
</dbReference>
<dbReference type="KEGG" id="led:BBK82_46460"/>
<reference evidence="1 2" key="1">
    <citation type="submission" date="2016-07" db="EMBL/GenBank/DDBJ databases">
        <title>Complete genome sequence of the Lentzea guizhouensis DHS C013.</title>
        <authorList>
            <person name="Cao C."/>
        </authorList>
    </citation>
    <scope>NUCLEOTIDE SEQUENCE [LARGE SCALE GENOMIC DNA]</scope>
    <source>
        <strain evidence="1 2">DHS C013</strain>
    </source>
</reference>
<keyword evidence="2" id="KW-1185">Reference proteome</keyword>
<name>A0A1B2I0V7_9PSEU</name>
<evidence type="ECO:0000313" key="2">
    <source>
        <dbReference type="Proteomes" id="UP000093053"/>
    </source>
</evidence>